<dbReference type="RefSeq" id="WP_146519967.1">
    <property type="nucleotide sequence ID" value="NZ_CP151726.1"/>
</dbReference>
<protein>
    <submittedName>
        <fullName evidence="1">Uncharacterized protein</fullName>
    </submittedName>
</protein>
<organism evidence="1 2">
    <name type="scientific">Stieleria varia</name>
    <dbReference type="NCBI Taxonomy" id="2528005"/>
    <lineage>
        <taxon>Bacteria</taxon>
        <taxon>Pseudomonadati</taxon>
        <taxon>Planctomycetota</taxon>
        <taxon>Planctomycetia</taxon>
        <taxon>Pirellulales</taxon>
        <taxon>Pirellulaceae</taxon>
        <taxon>Stieleria</taxon>
    </lineage>
</organism>
<keyword evidence="2" id="KW-1185">Reference proteome</keyword>
<dbReference type="Proteomes" id="UP000320176">
    <property type="component" value="Unassembled WGS sequence"/>
</dbReference>
<proteinExistence type="predicted"/>
<dbReference type="OrthoDB" id="282900at2"/>
<reference evidence="1 2" key="1">
    <citation type="submission" date="2019-02" db="EMBL/GenBank/DDBJ databases">
        <title>Deep-cultivation of Planctomycetes and their phenomic and genomic characterization uncovers novel biology.</title>
        <authorList>
            <person name="Wiegand S."/>
            <person name="Jogler M."/>
            <person name="Boedeker C."/>
            <person name="Pinto D."/>
            <person name="Vollmers J."/>
            <person name="Rivas-Marin E."/>
            <person name="Kohn T."/>
            <person name="Peeters S.H."/>
            <person name="Heuer A."/>
            <person name="Rast P."/>
            <person name="Oberbeckmann S."/>
            <person name="Bunk B."/>
            <person name="Jeske O."/>
            <person name="Meyerdierks A."/>
            <person name="Storesund J.E."/>
            <person name="Kallscheuer N."/>
            <person name="Luecker S."/>
            <person name="Lage O.M."/>
            <person name="Pohl T."/>
            <person name="Merkel B.J."/>
            <person name="Hornburger P."/>
            <person name="Mueller R.-W."/>
            <person name="Bruemmer F."/>
            <person name="Labrenz M."/>
            <person name="Spormann A.M."/>
            <person name="Op Den Camp H."/>
            <person name="Overmann J."/>
            <person name="Amann R."/>
            <person name="Jetten M.S.M."/>
            <person name="Mascher T."/>
            <person name="Medema M.H."/>
            <person name="Devos D.P."/>
            <person name="Kaster A.-K."/>
            <person name="Ovreas L."/>
            <person name="Rohde M."/>
            <person name="Galperin M.Y."/>
            <person name="Jogler C."/>
        </authorList>
    </citation>
    <scope>NUCLEOTIDE SEQUENCE [LARGE SCALE GENOMIC DNA]</scope>
    <source>
        <strain evidence="1 2">Pla52n</strain>
    </source>
</reference>
<comment type="caution">
    <text evidence="1">The sequence shown here is derived from an EMBL/GenBank/DDBJ whole genome shotgun (WGS) entry which is preliminary data.</text>
</comment>
<evidence type="ECO:0000313" key="2">
    <source>
        <dbReference type="Proteomes" id="UP000320176"/>
    </source>
</evidence>
<name>A0A5C6AX30_9BACT</name>
<evidence type="ECO:0000313" key="1">
    <source>
        <dbReference type="EMBL" id="TWU04565.1"/>
    </source>
</evidence>
<dbReference type="AlphaFoldDB" id="A0A5C6AX30"/>
<dbReference type="EMBL" id="SJPN01000003">
    <property type="protein sequence ID" value="TWU04565.1"/>
    <property type="molecule type" value="Genomic_DNA"/>
</dbReference>
<accession>A0A5C6AX30</accession>
<gene>
    <name evidence="1" type="ORF">Pla52n_26070</name>
</gene>
<sequence>MVDSRPSNPCDQRSEKVPVSLANCDAVIIALQSRRFVIVYRDRPTRMLPVDQICRPVRSLQPGQCVFYKGRVETVRALAVY</sequence>